<evidence type="ECO:0000313" key="18">
    <source>
        <dbReference type="EMBL" id="ETX00724.1"/>
    </source>
</evidence>
<keyword evidence="10 15" id="KW-0066">ATP synthesis</keyword>
<comment type="subcellular location">
    <subcellularLocation>
        <location evidence="15">Cell membrane</location>
        <topology evidence="15">Single-pass membrane protein</topology>
    </subcellularLocation>
    <subcellularLocation>
        <location evidence="14">Endomembrane system</location>
        <topology evidence="14">Single-pass membrane protein</topology>
    </subcellularLocation>
</comment>
<keyword evidence="5 15" id="KW-0812">Transmembrane</keyword>
<dbReference type="Proteomes" id="UP000019141">
    <property type="component" value="Unassembled WGS sequence"/>
</dbReference>
<name>W4LRP0_ENTF1</name>
<dbReference type="AlphaFoldDB" id="W4LRP0"/>
<feature type="coiled-coil region" evidence="17">
    <location>
        <begin position="32"/>
        <end position="132"/>
    </location>
</feature>
<evidence type="ECO:0000256" key="6">
    <source>
        <dbReference type="ARBA" id="ARBA00022781"/>
    </source>
</evidence>
<dbReference type="SUPFAM" id="SSF81573">
    <property type="entry name" value="F1F0 ATP synthase subunit B, membrane domain"/>
    <property type="match status" value="1"/>
</dbReference>
<comment type="subunit">
    <text evidence="13">F-type ATPases have 2 components, F(1) - the catalytic core - and F(0) - the membrane proton channel. F(1) has five subunits: alpha(3), beta(3), gamma(1), delta(1), epsilon(1). F(0) has four main subunits: a(1), b(2) and c(10-14). The alpha and beta chains form an alternating ring which encloses part of the gamma chain. F(1) is attached to F(0) by a central stalk formed by the gamma and epsilon chains, while a peripheral stalk is formed by the delta and b chains.</text>
</comment>
<evidence type="ECO:0000256" key="2">
    <source>
        <dbReference type="ARBA" id="ARBA00022448"/>
    </source>
</evidence>
<keyword evidence="6 15" id="KW-0375">Hydrogen ion transport</keyword>
<protein>
    <recommendedName>
        <fullName evidence="15">ATP synthase subunit b</fullName>
    </recommendedName>
    <alternativeName>
        <fullName evidence="15">ATP synthase F(0) sector subunit b</fullName>
    </alternativeName>
    <alternativeName>
        <fullName evidence="15">ATPase subunit I</fullName>
    </alternativeName>
    <alternativeName>
        <fullName evidence="15">F-type ATPase subunit b</fullName>
        <shortName evidence="15">F-ATPase subunit b</shortName>
    </alternativeName>
</protein>
<evidence type="ECO:0000256" key="5">
    <source>
        <dbReference type="ARBA" id="ARBA00022692"/>
    </source>
</evidence>
<feature type="transmembrane region" description="Helical" evidence="15">
    <location>
        <begin position="6"/>
        <end position="23"/>
    </location>
</feature>
<evidence type="ECO:0000256" key="13">
    <source>
        <dbReference type="ARBA" id="ARBA00026054"/>
    </source>
</evidence>
<comment type="subunit">
    <text evidence="15">F-type ATPases have 2 components, F(1) - the catalytic core - and F(0) - the membrane proton channel. F(1) has five subunits: alpha(3), beta(3), gamma(1), delta(1), epsilon(1). F(0) has three main subunits: a(1), b(2) and c(10-14). The alpha and beta chains form an alternating ring which encloses part of the gamma chain. F(1) is attached to F(0) by a central stalk formed by the gamma and epsilon chains, while a peripheral stalk is formed by the delta and b chains.</text>
</comment>
<dbReference type="InterPro" id="IPR005864">
    <property type="entry name" value="ATP_synth_F0_bsu_bac"/>
</dbReference>
<dbReference type="GO" id="GO:0046933">
    <property type="term" value="F:proton-transporting ATP synthase activity, rotational mechanism"/>
    <property type="evidence" value="ECO:0007669"/>
    <property type="project" value="UniProtKB-UniRule"/>
</dbReference>
<sequence length="164" mass="18791">MLNIEPGLLIWTIITFLLLVFVLRKVAWNPLLSALEQRESSIREALEESQRARQEAQALLEQNQRQLSEANQESARIIEQGREEAERVKASIIEQSRQEGQRLVEDARRQIAQEQQAAIQDLKSTAADLAMQATGRLLSTSVTNEDHRRLVTEFLDRFPESVEN</sequence>
<comment type="function">
    <text evidence="12">Component of the F(0) channel, it forms part of the peripheral stalk, linking F(1) to F(0). The b'-subunit is a diverged and duplicated form of b found in plants and photosynthetic bacteria.</text>
</comment>
<dbReference type="GO" id="GO:0012505">
    <property type="term" value="C:endomembrane system"/>
    <property type="evidence" value="ECO:0007669"/>
    <property type="project" value="UniProtKB-SubCell"/>
</dbReference>
<keyword evidence="19" id="KW-1185">Reference proteome</keyword>
<evidence type="ECO:0000256" key="15">
    <source>
        <dbReference type="HAMAP-Rule" id="MF_01398"/>
    </source>
</evidence>
<evidence type="ECO:0000313" key="19">
    <source>
        <dbReference type="Proteomes" id="UP000019141"/>
    </source>
</evidence>
<evidence type="ECO:0000256" key="10">
    <source>
        <dbReference type="ARBA" id="ARBA00023310"/>
    </source>
</evidence>
<keyword evidence="9 15" id="KW-0472">Membrane</keyword>
<evidence type="ECO:0000256" key="12">
    <source>
        <dbReference type="ARBA" id="ARBA00025614"/>
    </source>
</evidence>
<keyword evidence="4 15" id="KW-0138">CF(0)</keyword>
<keyword evidence="2 15" id="KW-0813">Transport</keyword>
<evidence type="ECO:0000256" key="1">
    <source>
        <dbReference type="ARBA" id="ARBA00005513"/>
    </source>
</evidence>
<dbReference type="InterPro" id="IPR002146">
    <property type="entry name" value="ATP_synth_b/b'su_bac/chlpt"/>
</dbReference>
<evidence type="ECO:0000256" key="11">
    <source>
        <dbReference type="ARBA" id="ARBA00025198"/>
    </source>
</evidence>
<proteinExistence type="inferred from homology"/>
<dbReference type="PANTHER" id="PTHR33445:SF1">
    <property type="entry name" value="ATP SYNTHASE SUBUNIT B"/>
    <property type="match status" value="1"/>
</dbReference>
<dbReference type="Pfam" id="PF00430">
    <property type="entry name" value="ATP-synt_B"/>
    <property type="match status" value="1"/>
</dbReference>
<organism evidence="18 19">
    <name type="scientific">Entotheonella factor</name>
    <dbReference type="NCBI Taxonomy" id="1429438"/>
    <lineage>
        <taxon>Bacteria</taxon>
        <taxon>Pseudomonadati</taxon>
        <taxon>Nitrospinota/Tectimicrobiota group</taxon>
        <taxon>Candidatus Tectimicrobiota</taxon>
        <taxon>Candidatus Entotheonellia</taxon>
        <taxon>Candidatus Entotheonellales</taxon>
        <taxon>Candidatus Entotheonellaceae</taxon>
        <taxon>Candidatus Entotheonella</taxon>
    </lineage>
</organism>
<evidence type="ECO:0000256" key="17">
    <source>
        <dbReference type="SAM" id="Coils"/>
    </source>
</evidence>
<dbReference type="Gene3D" id="1.20.5.620">
    <property type="entry name" value="F1F0 ATP synthase subunit B, membrane domain"/>
    <property type="match status" value="1"/>
</dbReference>
<dbReference type="GO" id="GO:0045259">
    <property type="term" value="C:proton-transporting ATP synthase complex"/>
    <property type="evidence" value="ECO:0007669"/>
    <property type="project" value="UniProtKB-KW"/>
</dbReference>
<comment type="similarity">
    <text evidence="1 15 16">Belongs to the ATPase B chain family.</text>
</comment>
<dbReference type="CDD" id="cd06503">
    <property type="entry name" value="ATP-synt_Fo_b"/>
    <property type="match status" value="1"/>
</dbReference>
<evidence type="ECO:0000256" key="3">
    <source>
        <dbReference type="ARBA" id="ARBA00022475"/>
    </source>
</evidence>
<evidence type="ECO:0000256" key="14">
    <source>
        <dbReference type="ARBA" id="ARBA00037847"/>
    </source>
</evidence>
<evidence type="ECO:0000256" key="7">
    <source>
        <dbReference type="ARBA" id="ARBA00022989"/>
    </source>
</evidence>
<keyword evidence="8 15" id="KW-0406">Ion transport</keyword>
<reference evidence="18 19" key="1">
    <citation type="journal article" date="2014" name="Nature">
        <title>An environmental bacterial taxon with a large and distinct metabolic repertoire.</title>
        <authorList>
            <person name="Wilson M.C."/>
            <person name="Mori T."/>
            <person name="Ruckert C."/>
            <person name="Uria A.R."/>
            <person name="Helf M.J."/>
            <person name="Takada K."/>
            <person name="Gernert C."/>
            <person name="Steffens U.A."/>
            <person name="Heycke N."/>
            <person name="Schmitt S."/>
            <person name="Rinke C."/>
            <person name="Helfrich E.J."/>
            <person name="Brachmann A.O."/>
            <person name="Gurgui C."/>
            <person name="Wakimoto T."/>
            <person name="Kracht M."/>
            <person name="Crusemann M."/>
            <person name="Hentschel U."/>
            <person name="Abe I."/>
            <person name="Matsunaga S."/>
            <person name="Kalinowski J."/>
            <person name="Takeyama H."/>
            <person name="Piel J."/>
        </authorList>
    </citation>
    <scope>NUCLEOTIDE SEQUENCE [LARGE SCALE GENOMIC DNA]</scope>
    <source>
        <strain evidence="19">TSY1</strain>
    </source>
</reference>
<evidence type="ECO:0000256" key="9">
    <source>
        <dbReference type="ARBA" id="ARBA00023136"/>
    </source>
</evidence>
<dbReference type="InterPro" id="IPR028987">
    <property type="entry name" value="ATP_synth_B-like_membr_sf"/>
</dbReference>
<accession>W4LRP0</accession>
<comment type="function">
    <text evidence="11 15">F(1)F(0) ATP synthase produces ATP from ADP in the presence of a proton or sodium gradient. F-type ATPases consist of two structural domains, F(1) containing the extramembraneous catalytic core and F(0) containing the membrane proton channel, linked together by a central stalk and a peripheral stalk. During catalysis, ATP synthesis in the catalytic domain of F(1) is coupled via a rotary mechanism of the central stalk subunits to proton translocation.</text>
</comment>
<keyword evidence="17" id="KW-0175">Coiled coil</keyword>
<keyword evidence="7 15" id="KW-1133">Transmembrane helix</keyword>
<dbReference type="EMBL" id="AZHW01000312">
    <property type="protein sequence ID" value="ETX00724.1"/>
    <property type="molecule type" value="Genomic_DNA"/>
</dbReference>
<comment type="caution">
    <text evidence="18">The sequence shown here is derived from an EMBL/GenBank/DDBJ whole genome shotgun (WGS) entry which is preliminary data.</text>
</comment>
<evidence type="ECO:0000256" key="4">
    <source>
        <dbReference type="ARBA" id="ARBA00022547"/>
    </source>
</evidence>
<evidence type="ECO:0000256" key="8">
    <source>
        <dbReference type="ARBA" id="ARBA00023065"/>
    </source>
</evidence>
<evidence type="ECO:0000256" key="16">
    <source>
        <dbReference type="RuleBase" id="RU003848"/>
    </source>
</evidence>
<dbReference type="GO" id="GO:0005886">
    <property type="term" value="C:plasma membrane"/>
    <property type="evidence" value="ECO:0007669"/>
    <property type="project" value="UniProtKB-SubCell"/>
</dbReference>
<dbReference type="InterPro" id="IPR050059">
    <property type="entry name" value="ATP_synthase_B_chain"/>
</dbReference>
<gene>
    <name evidence="15" type="primary">atpF</name>
    <name evidence="18" type="ORF">ETSY1_10170</name>
</gene>
<dbReference type="NCBIfam" id="TIGR01144">
    <property type="entry name" value="ATP_synt_b"/>
    <property type="match status" value="1"/>
</dbReference>
<keyword evidence="3 15" id="KW-1003">Cell membrane</keyword>
<dbReference type="HAMAP" id="MF_01398">
    <property type="entry name" value="ATP_synth_b_bprime"/>
    <property type="match status" value="1"/>
</dbReference>
<dbReference type="HOGENOM" id="CLU_079215_4_1_7"/>
<dbReference type="PANTHER" id="PTHR33445">
    <property type="entry name" value="ATP SYNTHASE SUBUNIT B', CHLOROPLASTIC"/>
    <property type="match status" value="1"/>
</dbReference>
<dbReference type="GO" id="GO:0046961">
    <property type="term" value="F:proton-transporting ATPase activity, rotational mechanism"/>
    <property type="evidence" value="ECO:0007669"/>
    <property type="project" value="TreeGrafter"/>
</dbReference>